<evidence type="ECO:0000259" key="1">
    <source>
        <dbReference type="Pfam" id="PF06445"/>
    </source>
</evidence>
<gene>
    <name evidence="2" type="ORF">ACFOZ4_30745</name>
</gene>
<organism evidence="2 3">
    <name type="scientific">Hamadaea flava</name>
    <dbReference type="NCBI Taxonomy" id="1742688"/>
    <lineage>
        <taxon>Bacteria</taxon>
        <taxon>Bacillati</taxon>
        <taxon>Actinomycetota</taxon>
        <taxon>Actinomycetes</taxon>
        <taxon>Micromonosporales</taxon>
        <taxon>Micromonosporaceae</taxon>
        <taxon>Hamadaea</taxon>
    </lineage>
</organism>
<proteinExistence type="predicted"/>
<dbReference type="InterPro" id="IPR011256">
    <property type="entry name" value="Reg_factor_effector_dom_sf"/>
</dbReference>
<protein>
    <recommendedName>
        <fullName evidence="1">GyrI-like small molecule binding domain-containing protein</fullName>
    </recommendedName>
</protein>
<sequence>MDEILMTGPPAVDSRPAIATTGLTRYLTLDGHGAPDAFPAYADALRRVATALRLPVHPTEALWWSADGGPMRPERMHAWRWSLLQKVPLETGTADVAKASATLRGIVPEGLLSDISVASLDEGTVAQVLYTGSLRDKAPALRMLRDFARTHGYAVKGKYHEIYLDDPGPHSPPDARTILRLPLVRSA</sequence>
<reference evidence="3" key="1">
    <citation type="journal article" date="2019" name="Int. J. Syst. Evol. Microbiol.">
        <title>The Global Catalogue of Microorganisms (GCM) 10K type strain sequencing project: providing services to taxonomists for standard genome sequencing and annotation.</title>
        <authorList>
            <consortium name="The Broad Institute Genomics Platform"/>
            <consortium name="The Broad Institute Genome Sequencing Center for Infectious Disease"/>
            <person name="Wu L."/>
            <person name="Ma J."/>
        </authorList>
    </citation>
    <scope>NUCLEOTIDE SEQUENCE [LARGE SCALE GENOMIC DNA]</scope>
    <source>
        <strain evidence="3">CGMCC 4.7289</strain>
    </source>
</reference>
<keyword evidence="3" id="KW-1185">Reference proteome</keyword>
<evidence type="ECO:0000313" key="2">
    <source>
        <dbReference type="EMBL" id="MFC4135011.1"/>
    </source>
</evidence>
<accession>A0ABV8LVE3</accession>
<name>A0ABV8LVE3_9ACTN</name>
<dbReference type="InterPro" id="IPR029442">
    <property type="entry name" value="GyrI-like"/>
</dbReference>
<dbReference type="SUPFAM" id="SSF55136">
    <property type="entry name" value="Probable bacterial effector-binding domain"/>
    <property type="match status" value="1"/>
</dbReference>
<feature type="domain" description="GyrI-like small molecule binding" evidence="1">
    <location>
        <begin position="113"/>
        <end position="183"/>
    </location>
</feature>
<comment type="caution">
    <text evidence="2">The sequence shown here is derived from an EMBL/GenBank/DDBJ whole genome shotgun (WGS) entry which is preliminary data.</text>
</comment>
<dbReference type="Pfam" id="PF06445">
    <property type="entry name" value="GyrI-like"/>
    <property type="match status" value="1"/>
</dbReference>
<dbReference type="RefSeq" id="WP_382190949.1">
    <property type="nucleotide sequence ID" value="NZ_JBHSAY010000020.1"/>
</dbReference>
<evidence type="ECO:0000313" key="3">
    <source>
        <dbReference type="Proteomes" id="UP001595816"/>
    </source>
</evidence>
<dbReference type="Proteomes" id="UP001595816">
    <property type="component" value="Unassembled WGS sequence"/>
</dbReference>
<dbReference type="EMBL" id="JBHSAY010000020">
    <property type="protein sequence ID" value="MFC4135011.1"/>
    <property type="molecule type" value="Genomic_DNA"/>
</dbReference>
<dbReference type="Gene3D" id="3.20.80.10">
    <property type="entry name" value="Regulatory factor, effector binding domain"/>
    <property type="match status" value="1"/>
</dbReference>